<name>A0A0B4XIF1_9GAMM</name>
<dbReference type="SUPFAM" id="SSF50249">
    <property type="entry name" value="Nucleic acid-binding proteins"/>
    <property type="match status" value="1"/>
</dbReference>
<keyword evidence="3 15" id="KW-0547">Nucleotide-binding</keyword>
<dbReference type="NCBIfam" id="NF008163">
    <property type="entry name" value="PRK10917.1-1"/>
    <property type="match status" value="1"/>
</dbReference>
<keyword evidence="9 15" id="KW-0233">DNA recombination</keyword>
<proteinExistence type="inferred from homology"/>
<dbReference type="PANTHER" id="PTHR47964:SF1">
    <property type="entry name" value="ATP-DEPENDENT DNA HELICASE HOMOLOG RECG, CHLOROPLASTIC"/>
    <property type="match status" value="1"/>
</dbReference>
<dbReference type="GO" id="GO:0005524">
    <property type="term" value="F:ATP binding"/>
    <property type="evidence" value="ECO:0007669"/>
    <property type="project" value="UniProtKB-KW"/>
</dbReference>
<evidence type="ECO:0000256" key="2">
    <source>
        <dbReference type="ARBA" id="ARBA00017846"/>
    </source>
</evidence>
<dbReference type="HOGENOM" id="CLU_005122_7_1_6"/>
<feature type="domain" description="Helicase C-terminal" evidence="17">
    <location>
        <begin position="481"/>
        <end position="627"/>
    </location>
</feature>
<dbReference type="EMBL" id="CP004387">
    <property type="protein sequence ID" value="AJD46475.1"/>
    <property type="molecule type" value="Genomic_DNA"/>
</dbReference>
<dbReference type="NCBIfam" id="NF008168">
    <property type="entry name" value="PRK10917.2-2"/>
    <property type="match status" value="1"/>
</dbReference>
<dbReference type="FunFam" id="3.40.50.300:FF:000391">
    <property type="entry name" value="ATP-dependent DNA helicase RecG"/>
    <property type="match status" value="1"/>
</dbReference>
<keyword evidence="4 15" id="KW-0227">DNA damage</keyword>
<evidence type="ECO:0000256" key="11">
    <source>
        <dbReference type="ARBA" id="ARBA00023235"/>
    </source>
</evidence>
<evidence type="ECO:0000259" key="17">
    <source>
        <dbReference type="PROSITE" id="PS51194"/>
    </source>
</evidence>
<evidence type="ECO:0000256" key="15">
    <source>
        <dbReference type="RuleBase" id="RU363016"/>
    </source>
</evidence>
<evidence type="ECO:0000259" key="16">
    <source>
        <dbReference type="PROSITE" id="PS51192"/>
    </source>
</evidence>
<dbReference type="InterPro" id="IPR001650">
    <property type="entry name" value="Helicase_C-like"/>
</dbReference>
<protein>
    <recommendedName>
        <fullName evidence="2 15">ATP-dependent DNA helicase RecG</fullName>
        <ecNumber evidence="13 15">5.6.2.4</ecNumber>
    </recommendedName>
</protein>
<organism evidence="18 19">
    <name type="scientific">Isoalcanivorax pacificus W11-5</name>
    <dbReference type="NCBI Taxonomy" id="391936"/>
    <lineage>
        <taxon>Bacteria</taxon>
        <taxon>Pseudomonadati</taxon>
        <taxon>Pseudomonadota</taxon>
        <taxon>Gammaproteobacteria</taxon>
        <taxon>Oceanospirillales</taxon>
        <taxon>Alcanivoracaceae</taxon>
        <taxon>Isoalcanivorax</taxon>
    </lineage>
</organism>
<dbReference type="InterPro" id="IPR014001">
    <property type="entry name" value="Helicase_ATP-bd"/>
</dbReference>
<dbReference type="InterPro" id="IPR047112">
    <property type="entry name" value="RecG/Mfd"/>
</dbReference>
<evidence type="ECO:0000256" key="4">
    <source>
        <dbReference type="ARBA" id="ARBA00022763"/>
    </source>
</evidence>
<dbReference type="EC" id="5.6.2.4" evidence="13 15"/>
<dbReference type="NCBIfam" id="NF008166">
    <property type="entry name" value="PRK10917.1-4"/>
    <property type="match status" value="1"/>
</dbReference>
<evidence type="ECO:0000256" key="1">
    <source>
        <dbReference type="ARBA" id="ARBA00007504"/>
    </source>
</evidence>
<evidence type="ECO:0000256" key="5">
    <source>
        <dbReference type="ARBA" id="ARBA00022801"/>
    </source>
</evidence>
<evidence type="ECO:0000256" key="9">
    <source>
        <dbReference type="ARBA" id="ARBA00023172"/>
    </source>
</evidence>
<comment type="similarity">
    <text evidence="1 15">Belongs to the helicase family. RecG subfamily.</text>
</comment>
<keyword evidence="19" id="KW-1185">Reference proteome</keyword>
<evidence type="ECO:0000256" key="10">
    <source>
        <dbReference type="ARBA" id="ARBA00023204"/>
    </source>
</evidence>
<keyword evidence="7 15" id="KW-0067">ATP-binding</keyword>
<dbReference type="InterPro" id="IPR011545">
    <property type="entry name" value="DEAD/DEAH_box_helicase_dom"/>
</dbReference>
<dbReference type="PROSITE" id="PS51192">
    <property type="entry name" value="HELICASE_ATP_BIND_1"/>
    <property type="match status" value="1"/>
</dbReference>
<dbReference type="InterPro" id="IPR027417">
    <property type="entry name" value="P-loop_NTPase"/>
</dbReference>
<accession>A0A0B4XIF1</accession>
<dbReference type="GO" id="GO:0003677">
    <property type="term" value="F:DNA binding"/>
    <property type="evidence" value="ECO:0007669"/>
    <property type="project" value="UniProtKB-KW"/>
</dbReference>
<feature type="domain" description="Helicase ATP-binding" evidence="16">
    <location>
        <begin position="282"/>
        <end position="447"/>
    </location>
</feature>
<dbReference type="Pfam" id="PF17191">
    <property type="entry name" value="RecG_wedge"/>
    <property type="match status" value="1"/>
</dbReference>
<dbReference type="Gene3D" id="2.40.50.140">
    <property type="entry name" value="Nucleic acid-binding proteins"/>
    <property type="match status" value="1"/>
</dbReference>
<comment type="catalytic activity">
    <reaction evidence="12 15">
        <text>Couples ATP hydrolysis with the unwinding of duplex DNA by translocating in the 3'-5' direction.</text>
        <dbReference type="EC" id="5.6.2.4"/>
    </reaction>
</comment>
<dbReference type="Pfam" id="PF00271">
    <property type="entry name" value="Helicase_C"/>
    <property type="match status" value="1"/>
</dbReference>
<evidence type="ECO:0000256" key="13">
    <source>
        <dbReference type="ARBA" id="ARBA00034808"/>
    </source>
</evidence>
<dbReference type="SMART" id="SM00490">
    <property type="entry name" value="HELICc"/>
    <property type="match status" value="1"/>
</dbReference>
<evidence type="ECO:0000313" key="18">
    <source>
        <dbReference type="EMBL" id="AJD46475.1"/>
    </source>
</evidence>
<dbReference type="Gene3D" id="3.40.50.300">
    <property type="entry name" value="P-loop containing nucleotide triphosphate hydrolases"/>
    <property type="match status" value="2"/>
</dbReference>
<dbReference type="Gene3D" id="1.10.150.20">
    <property type="entry name" value="5' to 3' exonuclease, C-terminal subdomain"/>
    <property type="match status" value="1"/>
</dbReference>
<dbReference type="SMART" id="SM00487">
    <property type="entry name" value="DEXDc"/>
    <property type="match status" value="1"/>
</dbReference>
<dbReference type="CDD" id="cd04488">
    <property type="entry name" value="RecG_wedge_OBF"/>
    <property type="match status" value="1"/>
</dbReference>
<keyword evidence="5 15" id="KW-0378">Hydrolase</keyword>
<dbReference type="SUPFAM" id="SSF52540">
    <property type="entry name" value="P-loop containing nucleoside triphosphate hydrolases"/>
    <property type="match status" value="2"/>
</dbReference>
<dbReference type="InterPro" id="IPR045562">
    <property type="entry name" value="RecG_dom3_C"/>
</dbReference>
<keyword evidence="6 15" id="KW-0347">Helicase</keyword>
<dbReference type="RefSeq" id="WP_008734295.1">
    <property type="nucleotide sequence ID" value="NZ_CP004387.1"/>
</dbReference>
<dbReference type="STRING" id="391936.S7S_00255"/>
<evidence type="ECO:0000313" key="19">
    <source>
        <dbReference type="Proteomes" id="UP000006764"/>
    </source>
</evidence>
<sequence length="692" mass="75902">MSELAARAVGSLRGVGPRAATRLAKLGIHTVEDLLFHLPFRYEDRTRIAPIGRLRPEQHVVVEGEIMAADILFGKRRSLLCKVSDGTGMISLRFFHFSAAQKNNLERGRRIRVYGEVRVGGTGLEFFHPEYELADDDTLPALHKSLTPVYPTTEGVQQRSLRTLMQQALALLNQHPPRDLLPEALLARNGLPTLREALLKLHAPNVDDPVDMLLSGGHPAVQRLVMEEMVAHQLGMLSKRAGQKAHGAPVLEGERLFATLCDGLPFSLTGAQQRVIHEIAADLALPSPMLRLVQGDVGAGKTLVAAAAALMAIESGYQVALMAPTELLAEQHLASFRRWLAPLGIEVLWLSGSLGQKARRETLEKLADGSVGMVVGTHALFQEAVQFHRLGLTIIDEQHRFGVHQRLALREKGRQDNQVPHQLVLTATPIPRTLAMSLYGDLDTSVIDELPPGREPIETLALPAASRRADVIQRVHAAAAKGTQAYWVCTLIEESDTLQAQAAEATWEDLKTALPDLTIELVHGRMKPKDKAAAMARFASGEAQLLVATTVIEVGVDVPNATLMVMENAERLGLSQLHQLRGRVGRGSGKSYCVLLYQTPLSQTARRRLAVMRETGDGFRIAEEDLRLRGPGEWLGTRQTGELAFRIADLMRDEALMVPARDMAERLLADHPANAEALLRRWLKGAEGYADV</sequence>
<dbReference type="PROSITE" id="PS51194">
    <property type="entry name" value="HELICASE_CTER"/>
    <property type="match status" value="1"/>
</dbReference>
<gene>
    <name evidence="18" type="ORF">S7S_00255</name>
</gene>
<dbReference type="AlphaFoldDB" id="A0A0B4XIF1"/>
<dbReference type="GO" id="GO:0006310">
    <property type="term" value="P:DNA recombination"/>
    <property type="evidence" value="ECO:0007669"/>
    <property type="project" value="UniProtKB-UniRule"/>
</dbReference>
<evidence type="ECO:0000256" key="7">
    <source>
        <dbReference type="ARBA" id="ARBA00022840"/>
    </source>
</evidence>
<evidence type="ECO:0000256" key="12">
    <source>
        <dbReference type="ARBA" id="ARBA00034617"/>
    </source>
</evidence>
<comment type="catalytic activity">
    <reaction evidence="14 15">
        <text>ATP + H2O = ADP + phosphate + H(+)</text>
        <dbReference type="Rhea" id="RHEA:13065"/>
        <dbReference type="ChEBI" id="CHEBI:15377"/>
        <dbReference type="ChEBI" id="CHEBI:15378"/>
        <dbReference type="ChEBI" id="CHEBI:30616"/>
        <dbReference type="ChEBI" id="CHEBI:43474"/>
        <dbReference type="ChEBI" id="CHEBI:456216"/>
        <dbReference type="EC" id="5.6.2.4"/>
    </reaction>
</comment>
<dbReference type="Proteomes" id="UP000006764">
    <property type="component" value="Chromosome"/>
</dbReference>
<evidence type="ECO:0000256" key="14">
    <source>
        <dbReference type="ARBA" id="ARBA00048988"/>
    </source>
</evidence>
<dbReference type="KEGG" id="apac:S7S_00255"/>
<dbReference type="NCBIfam" id="NF008165">
    <property type="entry name" value="PRK10917.1-3"/>
    <property type="match status" value="1"/>
</dbReference>
<evidence type="ECO:0000256" key="8">
    <source>
        <dbReference type="ARBA" id="ARBA00023125"/>
    </source>
</evidence>
<dbReference type="Pfam" id="PF00270">
    <property type="entry name" value="DEAD"/>
    <property type="match status" value="1"/>
</dbReference>
<dbReference type="CDD" id="cd17992">
    <property type="entry name" value="DEXHc_RecG"/>
    <property type="match status" value="1"/>
</dbReference>
<keyword evidence="11" id="KW-0413">Isomerase</keyword>
<dbReference type="GO" id="GO:0006281">
    <property type="term" value="P:DNA repair"/>
    <property type="evidence" value="ECO:0007669"/>
    <property type="project" value="UniProtKB-UniRule"/>
</dbReference>
<dbReference type="InterPro" id="IPR012340">
    <property type="entry name" value="NA-bd_OB-fold"/>
</dbReference>
<comment type="function">
    <text evidence="15">Plays a critical role in recombination and DNA repair. Helps process Holliday junction intermediates to mature products by catalyzing branch migration. Has replication fork regression activity, unwinds stalled or blocked replication forks to make a HJ that can be resolved. Has a DNA unwinding activity characteristic of a DNA helicase with 3'-5' polarity.</text>
</comment>
<dbReference type="GO" id="GO:0016887">
    <property type="term" value="F:ATP hydrolysis activity"/>
    <property type="evidence" value="ECO:0007669"/>
    <property type="project" value="RHEA"/>
</dbReference>
<keyword evidence="8" id="KW-0238">DNA-binding</keyword>
<dbReference type="PANTHER" id="PTHR47964">
    <property type="entry name" value="ATP-DEPENDENT DNA HELICASE HOMOLOG RECG, CHLOROPLASTIC"/>
    <property type="match status" value="1"/>
</dbReference>
<dbReference type="NCBIfam" id="TIGR00643">
    <property type="entry name" value="recG"/>
    <property type="match status" value="1"/>
</dbReference>
<keyword evidence="10 15" id="KW-0234">DNA repair</keyword>
<dbReference type="Pfam" id="PF19833">
    <property type="entry name" value="RecG_dom3_C"/>
    <property type="match status" value="1"/>
</dbReference>
<evidence type="ECO:0000256" key="6">
    <source>
        <dbReference type="ARBA" id="ARBA00022806"/>
    </source>
</evidence>
<reference evidence="18 19" key="1">
    <citation type="journal article" date="2012" name="J. Bacteriol.">
        <title>Genome sequence of an alkane-degrading bacterium, Alcanivorax pacificus type strain W11-5, isolated from deep sea sediment.</title>
        <authorList>
            <person name="Lai Q."/>
            <person name="Shao Z."/>
        </authorList>
    </citation>
    <scope>NUCLEOTIDE SEQUENCE [LARGE SCALE GENOMIC DNA]</scope>
    <source>
        <strain evidence="18 19">W11-5</strain>
    </source>
</reference>
<dbReference type="OrthoDB" id="9804325at2"/>
<dbReference type="InterPro" id="IPR004609">
    <property type="entry name" value="ATP-dep_DNA_helicase_RecG"/>
</dbReference>
<dbReference type="InterPro" id="IPR033454">
    <property type="entry name" value="RecG_wedge"/>
</dbReference>
<dbReference type="GO" id="GO:0043138">
    <property type="term" value="F:3'-5' DNA helicase activity"/>
    <property type="evidence" value="ECO:0007669"/>
    <property type="project" value="UniProtKB-EC"/>
</dbReference>
<evidence type="ECO:0000256" key="3">
    <source>
        <dbReference type="ARBA" id="ARBA00022741"/>
    </source>
</evidence>